<organism evidence="1 2">
    <name type="scientific">Arthrobacter psychrolactophilus</name>
    <dbReference type="NCBI Taxonomy" id="92442"/>
    <lineage>
        <taxon>Bacteria</taxon>
        <taxon>Bacillati</taxon>
        <taxon>Actinomycetota</taxon>
        <taxon>Actinomycetes</taxon>
        <taxon>Micrococcales</taxon>
        <taxon>Micrococcaceae</taxon>
        <taxon>Arthrobacter</taxon>
    </lineage>
</organism>
<dbReference type="Proteomes" id="UP000247980">
    <property type="component" value="Unassembled WGS sequence"/>
</dbReference>
<dbReference type="SUPFAM" id="SSF53756">
    <property type="entry name" value="UDP-Glycosyltransferase/glycogen phosphorylase"/>
    <property type="match status" value="2"/>
</dbReference>
<dbReference type="GO" id="GO:0016740">
    <property type="term" value="F:transferase activity"/>
    <property type="evidence" value="ECO:0007669"/>
    <property type="project" value="UniProtKB-KW"/>
</dbReference>
<dbReference type="AlphaFoldDB" id="A0A2V5ISQ6"/>
<dbReference type="EMBL" id="QJVC01000002">
    <property type="protein sequence ID" value="PYI39588.1"/>
    <property type="molecule type" value="Genomic_DNA"/>
</dbReference>
<sequence length="732" mass="82091">MLLNQKTETAIDPLRGHERRILLYGDVNLNIIDGSAIWLVSMAEALAATNSQVTLLLKARVTRDGFLGRIEELPNVEIIQPEHDGSESDAPEFAPRAAAQRLAEIDRANPYDIVICRGSKVCAHVANSVQLNHKSWIYMTDIPHPIEKIGAARLNKLRTGIGACQRVFAQTRDAQSYIEAAIPEACGKTLVLNPMVPDEYYAFMPRESDEEITRIVYSGKFAKEWRTLEMCGLPAALIDAGISATVTMIGDKFQHDPAHKHWAAHMETAIHNGGVDWRGGMPRDEAARTVAEHDISLSWRSRKMDDSFEISTKVLESAAMGVPPLINRTAAHEAIFGADYPLFLDDDDTDLVLKVIESLGTVKQELRYRVREAVTSFSISASAQRLESYFRAAEADYSLFPRGKRKTRVVLASHDFKFAGELVTALSARDDIELKFDRWPTLHTHQEAQSRELLEWADVIICEWAGPNAVWYSQNKRRRQKLIVRLHMFELRGPWLPNIDVAEIDTLVCVSELYEERVRATPGWEEANIRVIPNAVEGIDLFRPKLSGSEFRLGIVGIVPVRKRLDRAVDLLAGLLEKDERYTLHVRGRMPWEYSYEWNKPTQQMAYRQIFADIGADERLRKAVVFEPFGADMGSWMRKIGFMLSPSSDESFHLAPAEGMASGSVPVFWPRPGVEGIFGSRWKVSDSAAGVDFVHGLASNPALFEAEATAARSYSAKFEASTVAASWLEEIL</sequence>
<protein>
    <submittedName>
        <fullName evidence="1">Glycosyl transferase</fullName>
    </submittedName>
</protein>
<keyword evidence="1" id="KW-0808">Transferase</keyword>
<dbReference type="CDD" id="cd03801">
    <property type="entry name" value="GT4_PimA-like"/>
    <property type="match status" value="1"/>
</dbReference>
<keyword evidence="2" id="KW-1185">Reference proteome</keyword>
<gene>
    <name evidence="1" type="ORF">CVS30_02535</name>
</gene>
<name>A0A2V5ISQ6_9MICC</name>
<comment type="caution">
    <text evidence="1">The sequence shown here is derived from an EMBL/GenBank/DDBJ whole genome shotgun (WGS) entry which is preliminary data.</text>
</comment>
<dbReference type="PANTHER" id="PTHR12526">
    <property type="entry name" value="GLYCOSYLTRANSFERASE"/>
    <property type="match status" value="1"/>
</dbReference>
<accession>A0A2V5ISQ6</accession>
<reference evidence="1 2" key="1">
    <citation type="submission" date="2018-05" db="EMBL/GenBank/DDBJ databases">
        <title>Genetic diversity of glacier-inhabiting Cryobacterium bacteria in China and description of Cryobacterium mengkeensis sp. nov. and Arthrobacter glacialis sp. nov.</title>
        <authorList>
            <person name="Liu Q."/>
            <person name="Xin Y.-H."/>
        </authorList>
    </citation>
    <scope>NUCLEOTIDE SEQUENCE [LARGE SCALE GENOMIC DNA]</scope>
    <source>
        <strain evidence="1 2">B7</strain>
    </source>
</reference>
<proteinExistence type="predicted"/>
<evidence type="ECO:0000313" key="2">
    <source>
        <dbReference type="Proteomes" id="UP000247980"/>
    </source>
</evidence>
<dbReference type="Gene3D" id="3.40.50.2000">
    <property type="entry name" value="Glycogen Phosphorylase B"/>
    <property type="match status" value="3"/>
</dbReference>
<evidence type="ECO:0000313" key="1">
    <source>
        <dbReference type="EMBL" id="PYI39588.1"/>
    </source>
</evidence>